<name>A0AC60NUR5_IXOPE</name>
<organism evidence="1 2">
    <name type="scientific">Ixodes persulcatus</name>
    <name type="common">Taiga tick</name>
    <dbReference type="NCBI Taxonomy" id="34615"/>
    <lineage>
        <taxon>Eukaryota</taxon>
        <taxon>Metazoa</taxon>
        <taxon>Ecdysozoa</taxon>
        <taxon>Arthropoda</taxon>
        <taxon>Chelicerata</taxon>
        <taxon>Arachnida</taxon>
        <taxon>Acari</taxon>
        <taxon>Parasitiformes</taxon>
        <taxon>Ixodida</taxon>
        <taxon>Ixodoidea</taxon>
        <taxon>Ixodidae</taxon>
        <taxon>Ixodinae</taxon>
        <taxon>Ixodes</taxon>
    </lineage>
</organism>
<evidence type="ECO:0000313" key="1">
    <source>
        <dbReference type="EMBL" id="KAG0410850.1"/>
    </source>
</evidence>
<protein>
    <submittedName>
        <fullName evidence="1">Uncharacterized protein</fullName>
    </submittedName>
</protein>
<dbReference type="EMBL" id="JABSTQ010011481">
    <property type="protein sequence ID" value="KAG0410850.1"/>
    <property type="molecule type" value="Genomic_DNA"/>
</dbReference>
<proteinExistence type="predicted"/>
<accession>A0AC60NUR5</accession>
<gene>
    <name evidence="1" type="ORF">HPB47_012032</name>
</gene>
<keyword evidence="2" id="KW-1185">Reference proteome</keyword>
<evidence type="ECO:0000313" key="2">
    <source>
        <dbReference type="Proteomes" id="UP000805193"/>
    </source>
</evidence>
<dbReference type="Proteomes" id="UP000805193">
    <property type="component" value="Unassembled WGS sequence"/>
</dbReference>
<reference evidence="1 2" key="1">
    <citation type="journal article" date="2020" name="Cell">
        <title>Large-Scale Comparative Analyses of Tick Genomes Elucidate Their Genetic Diversity and Vector Capacities.</title>
        <authorList>
            <consortium name="Tick Genome and Microbiome Consortium (TIGMIC)"/>
            <person name="Jia N."/>
            <person name="Wang J."/>
            <person name="Shi W."/>
            <person name="Du L."/>
            <person name="Sun Y."/>
            <person name="Zhan W."/>
            <person name="Jiang J.F."/>
            <person name="Wang Q."/>
            <person name="Zhang B."/>
            <person name="Ji P."/>
            <person name="Bell-Sakyi L."/>
            <person name="Cui X.M."/>
            <person name="Yuan T.T."/>
            <person name="Jiang B.G."/>
            <person name="Yang W.F."/>
            <person name="Lam T.T."/>
            <person name="Chang Q.C."/>
            <person name="Ding S.J."/>
            <person name="Wang X.J."/>
            <person name="Zhu J.G."/>
            <person name="Ruan X.D."/>
            <person name="Zhao L."/>
            <person name="Wei J.T."/>
            <person name="Ye R.Z."/>
            <person name="Que T.C."/>
            <person name="Du C.H."/>
            <person name="Zhou Y.H."/>
            <person name="Cheng J.X."/>
            <person name="Dai P.F."/>
            <person name="Guo W.B."/>
            <person name="Han X.H."/>
            <person name="Huang E.J."/>
            <person name="Li L.F."/>
            <person name="Wei W."/>
            <person name="Gao Y.C."/>
            <person name="Liu J.Z."/>
            <person name="Shao H.Z."/>
            <person name="Wang X."/>
            <person name="Wang C.C."/>
            <person name="Yang T.C."/>
            <person name="Huo Q.B."/>
            <person name="Li W."/>
            <person name="Chen H.Y."/>
            <person name="Chen S.E."/>
            <person name="Zhou L.G."/>
            <person name="Ni X.B."/>
            <person name="Tian J.H."/>
            <person name="Sheng Y."/>
            <person name="Liu T."/>
            <person name="Pan Y.S."/>
            <person name="Xia L.Y."/>
            <person name="Li J."/>
            <person name="Zhao F."/>
            <person name="Cao W.C."/>
        </authorList>
    </citation>
    <scope>NUCLEOTIDE SEQUENCE [LARGE SCALE GENOMIC DNA]</scope>
    <source>
        <strain evidence="1">Iper-2018</strain>
    </source>
</reference>
<comment type="caution">
    <text evidence="1">The sequence shown here is derived from an EMBL/GenBank/DDBJ whole genome shotgun (WGS) entry which is preliminary data.</text>
</comment>
<sequence length="101" mass="10380">MSEPASKTPQAKLGRLPKVSQWTGLTTSTPVLVAYYVGRARPQRSTVNGARSRRPCTLLVKDKRGNFGQTAASKAGAPCGVAATPEGVADPGAVGMSVLGL</sequence>